<evidence type="ECO:0000256" key="3">
    <source>
        <dbReference type="ARBA" id="ARBA00023125"/>
    </source>
</evidence>
<dbReference type="CDD" id="cd10017">
    <property type="entry name" value="B3_DNA"/>
    <property type="match status" value="2"/>
</dbReference>
<accession>A0A5P1FNK8</accession>
<dbReference type="PROSITE" id="PS50863">
    <property type="entry name" value="B3"/>
    <property type="match status" value="2"/>
</dbReference>
<dbReference type="GO" id="GO:0005634">
    <property type="term" value="C:nucleus"/>
    <property type="evidence" value="ECO:0007669"/>
    <property type="project" value="UniProtKB-SubCell"/>
</dbReference>
<dbReference type="Gene3D" id="2.40.330.10">
    <property type="entry name" value="DNA-binding pseudobarrel domain"/>
    <property type="match status" value="2"/>
</dbReference>
<evidence type="ECO:0000256" key="2">
    <source>
        <dbReference type="ARBA" id="ARBA00023015"/>
    </source>
</evidence>
<dbReference type="InterPro" id="IPR044837">
    <property type="entry name" value="REM16-like"/>
</dbReference>
<feature type="domain" description="TF-B3" evidence="6">
    <location>
        <begin position="23"/>
        <end position="116"/>
    </location>
</feature>
<dbReference type="EMBL" id="CM007382">
    <property type="protein sequence ID" value="ONK78271.1"/>
    <property type="molecule type" value="Genomic_DNA"/>
</dbReference>
<proteinExistence type="predicted"/>
<name>A0A5P1FNK8_ASPOF</name>
<dbReference type="InterPro" id="IPR015300">
    <property type="entry name" value="DNA-bd_pseudobarrel_sf"/>
</dbReference>
<dbReference type="Gramene" id="ONK78271">
    <property type="protein sequence ID" value="ONK78271"/>
    <property type="gene ID" value="A4U43_C02F16510"/>
</dbReference>
<dbReference type="Pfam" id="PF02362">
    <property type="entry name" value="B3"/>
    <property type="match status" value="2"/>
</dbReference>
<keyword evidence="5" id="KW-0539">Nucleus</keyword>
<dbReference type="SUPFAM" id="SSF101936">
    <property type="entry name" value="DNA-binding pseudobarrel domain"/>
    <property type="match status" value="2"/>
</dbReference>
<comment type="subcellular location">
    <subcellularLocation>
        <location evidence="1">Nucleus</location>
    </subcellularLocation>
</comment>
<evidence type="ECO:0000313" key="7">
    <source>
        <dbReference type="EMBL" id="ONK78271.1"/>
    </source>
</evidence>
<dbReference type="PANTHER" id="PTHR31391">
    <property type="entry name" value="B3 DOMAIN-CONTAINING PROTEIN OS11G0197600-RELATED"/>
    <property type="match status" value="1"/>
</dbReference>
<dbReference type="OrthoDB" id="590488at2759"/>
<keyword evidence="3" id="KW-0238">DNA-binding</keyword>
<gene>
    <name evidence="7" type="ORF">A4U43_C02F16510</name>
</gene>
<sequence>MEDCEICISYKEHCYWKHQGLKGKQFYEVMEGDFSQQMKIPKKFSDHFKSELSQNVILRSPSGTIWSVELAKTSDEISFQVGWDEFVKDNHIQEGDFVIFKYNGNSCFKFSIFKRDHCERASSSVLKKGNLETGRKSDDSVEYLDIKSHNEVMVISSDNSRPSSSFSGQNCRAPRNYQRAGVSYNQKITRSNSTHQKKNLGQSCRMKYIKQESDDIISREMFSRRNIYFPRKRLSGADENKALMLAKSVQSRNPCFVSVMHPYSVLGSGKTFIIPSSFAANHLPRRSMQVSLGIPGHRKKWQVSYIVGNSTSWFGGKWNTFAHDSRLQNGDVCLFELVKKRGNFTMEVHIARAASSSIC</sequence>
<evidence type="ECO:0000256" key="4">
    <source>
        <dbReference type="ARBA" id="ARBA00023163"/>
    </source>
</evidence>
<organism evidence="7 8">
    <name type="scientific">Asparagus officinalis</name>
    <name type="common">Garden asparagus</name>
    <dbReference type="NCBI Taxonomy" id="4686"/>
    <lineage>
        <taxon>Eukaryota</taxon>
        <taxon>Viridiplantae</taxon>
        <taxon>Streptophyta</taxon>
        <taxon>Embryophyta</taxon>
        <taxon>Tracheophyta</taxon>
        <taxon>Spermatophyta</taxon>
        <taxon>Magnoliopsida</taxon>
        <taxon>Liliopsida</taxon>
        <taxon>Asparagales</taxon>
        <taxon>Asparagaceae</taxon>
        <taxon>Asparagoideae</taxon>
        <taxon>Asparagus</taxon>
    </lineage>
</organism>
<evidence type="ECO:0000256" key="1">
    <source>
        <dbReference type="ARBA" id="ARBA00004123"/>
    </source>
</evidence>
<keyword evidence="8" id="KW-1185">Reference proteome</keyword>
<reference evidence="8" key="1">
    <citation type="journal article" date="2017" name="Nat. Commun.">
        <title>The asparagus genome sheds light on the origin and evolution of a young Y chromosome.</title>
        <authorList>
            <person name="Harkess A."/>
            <person name="Zhou J."/>
            <person name="Xu C."/>
            <person name="Bowers J.E."/>
            <person name="Van der Hulst R."/>
            <person name="Ayyampalayam S."/>
            <person name="Mercati F."/>
            <person name="Riccardi P."/>
            <person name="McKain M.R."/>
            <person name="Kakrana A."/>
            <person name="Tang H."/>
            <person name="Ray J."/>
            <person name="Groenendijk J."/>
            <person name="Arikit S."/>
            <person name="Mathioni S.M."/>
            <person name="Nakano M."/>
            <person name="Shan H."/>
            <person name="Telgmann-Rauber A."/>
            <person name="Kanno A."/>
            <person name="Yue Z."/>
            <person name="Chen H."/>
            <person name="Li W."/>
            <person name="Chen Y."/>
            <person name="Xu X."/>
            <person name="Zhang Y."/>
            <person name="Luo S."/>
            <person name="Chen H."/>
            <person name="Gao J."/>
            <person name="Mao Z."/>
            <person name="Pires J.C."/>
            <person name="Luo M."/>
            <person name="Kudrna D."/>
            <person name="Wing R.A."/>
            <person name="Meyers B.C."/>
            <person name="Yi K."/>
            <person name="Kong H."/>
            <person name="Lavrijsen P."/>
            <person name="Sunseri F."/>
            <person name="Falavigna A."/>
            <person name="Ye Y."/>
            <person name="Leebens-Mack J.H."/>
            <person name="Chen G."/>
        </authorList>
    </citation>
    <scope>NUCLEOTIDE SEQUENCE [LARGE SCALE GENOMIC DNA]</scope>
    <source>
        <strain evidence="8">cv. DH0086</strain>
    </source>
</reference>
<protein>
    <recommendedName>
        <fullName evidence="6">TF-B3 domain-containing protein</fullName>
    </recommendedName>
</protein>
<dbReference type="InterPro" id="IPR003340">
    <property type="entry name" value="B3_DNA-bd"/>
</dbReference>
<keyword evidence="4" id="KW-0804">Transcription</keyword>
<evidence type="ECO:0000256" key="5">
    <source>
        <dbReference type="ARBA" id="ARBA00023242"/>
    </source>
</evidence>
<evidence type="ECO:0000259" key="6">
    <source>
        <dbReference type="PROSITE" id="PS50863"/>
    </source>
</evidence>
<feature type="domain" description="TF-B3" evidence="6">
    <location>
        <begin position="257"/>
        <end position="354"/>
    </location>
</feature>
<dbReference type="PANTHER" id="PTHR31391:SF70">
    <property type="entry name" value="B3 DOMAIN-CONTAINING PROTEIN OS03G0622200"/>
    <property type="match status" value="1"/>
</dbReference>
<keyword evidence="2" id="KW-0805">Transcription regulation</keyword>
<dbReference type="SMART" id="SM01019">
    <property type="entry name" value="B3"/>
    <property type="match status" value="2"/>
</dbReference>
<dbReference type="AlphaFoldDB" id="A0A5P1FNK8"/>
<dbReference type="GO" id="GO:0003677">
    <property type="term" value="F:DNA binding"/>
    <property type="evidence" value="ECO:0007669"/>
    <property type="project" value="UniProtKB-KW"/>
</dbReference>
<dbReference type="Proteomes" id="UP000243459">
    <property type="component" value="Chromosome 2"/>
</dbReference>
<dbReference type="OMA" id="HHSEMRC"/>
<evidence type="ECO:0000313" key="8">
    <source>
        <dbReference type="Proteomes" id="UP000243459"/>
    </source>
</evidence>